<name>A0AAN8EYR0_TRICO</name>
<protein>
    <submittedName>
        <fullName evidence="2">Uncharacterized protein</fullName>
    </submittedName>
</protein>
<feature type="region of interest" description="Disordered" evidence="1">
    <location>
        <begin position="108"/>
        <end position="146"/>
    </location>
</feature>
<evidence type="ECO:0000313" key="3">
    <source>
        <dbReference type="Proteomes" id="UP001331761"/>
    </source>
</evidence>
<gene>
    <name evidence="2" type="ORF">GCK32_010364</name>
</gene>
<comment type="caution">
    <text evidence="2">The sequence shown here is derived from an EMBL/GenBank/DDBJ whole genome shotgun (WGS) entry which is preliminary data.</text>
</comment>
<keyword evidence="3" id="KW-1185">Reference proteome</keyword>
<feature type="region of interest" description="Disordered" evidence="1">
    <location>
        <begin position="66"/>
        <end position="94"/>
    </location>
</feature>
<dbReference type="Proteomes" id="UP001331761">
    <property type="component" value="Unassembled WGS sequence"/>
</dbReference>
<dbReference type="AlphaFoldDB" id="A0AAN8EYR0"/>
<organism evidence="2 3">
    <name type="scientific">Trichostrongylus colubriformis</name>
    <name type="common">Black scour worm</name>
    <dbReference type="NCBI Taxonomy" id="6319"/>
    <lineage>
        <taxon>Eukaryota</taxon>
        <taxon>Metazoa</taxon>
        <taxon>Ecdysozoa</taxon>
        <taxon>Nematoda</taxon>
        <taxon>Chromadorea</taxon>
        <taxon>Rhabditida</taxon>
        <taxon>Rhabditina</taxon>
        <taxon>Rhabditomorpha</taxon>
        <taxon>Strongyloidea</taxon>
        <taxon>Trichostrongylidae</taxon>
        <taxon>Trichostrongylus</taxon>
    </lineage>
</organism>
<sequence>AESVDKQHQPQIEKANDLVQAQVQGKSTAQIQKEKAEMKACAPLAAGEVYSTSFCPQRERVSHFAKPGMEAPTARAADGGPAPGAPSVGAPGKPSAYMYQGKSGVQSTFVAGGAKPGAPAPAPAPVTPPPQSASKPPAAAPPPLKGDAFSVYLMRKG</sequence>
<feature type="compositionally biased region" description="Low complexity" evidence="1">
    <location>
        <begin position="71"/>
        <end position="94"/>
    </location>
</feature>
<evidence type="ECO:0000313" key="2">
    <source>
        <dbReference type="EMBL" id="KAK5967115.1"/>
    </source>
</evidence>
<dbReference type="EMBL" id="WIXE01022790">
    <property type="protein sequence ID" value="KAK5967115.1"/>
    <property type="molecule type" value="Genomic_DNA"/>
</dbReference>
<feature type="non-terminal residue" evidence="2">
    <location>
        <position position="1"/>
    </location>
</feature>
<accession>A0AAN8EYR0</accession>
<evidence type="ECO:0000256" key="1">
    <source>
        <dbReference type="SAM" id="MobiDB-lite"/>
    </source>
</evidence>
<feature type="compositionally biased region" description="Pro residues" evidence="1">
    <location>
        <begin position="118"/>
        <end position="131"/>
    </location>
</feature>
<feature type="region of interest" description="Disordered" evidence="1">
    <location>
        <begin position="1"/>
        <end position="21"/>
    </location>
</feature>
<reference evidence="2 3" key="1">
    <citation type="submission" date="2019-10" db="EMBL/GenBank/DDBJ databases">
        <title>Assembly and Annotation for the nematode Trichostrongylus colubriformis.</title>
        <authorList>
            <person name="Martin J."/>
        </authorList>
    </citation>
    <scope>NUCLEOTIDE SEQUENCE [LARGE SCALE GENOMIC DNA]</scope>
    <source>
        <strain evidence="2">G859</strain>
        <tissue evidence="2">Whole worm</tissue>
    </source>
</reference>
<proteinExistence type="predicted"/>